<dbReference type="GO" id="GO:0005524">
    <property type="term" value="F:ATP binding"/>
    <property type="evidence" value="ECO:0007669"/>
    <property type="project" value="TreeGrafter"/>
</dbReference>
<dbReference type="GO" id="GO:0000160">
    <property type="term" value="P:phosphorelay signal transduction system"/>
    <property type="evidence" value="ECO:0007669"/>
    <property type="project" value="InterPro"/>
</dbReference>
<dbReference type="KEGG" id="gbm:Gbem_1056"/>
<dbReference type="PROSITE" id="PS50110">
    <property type="entry name" value="RESPONSE_REGULATORY"/>
    <property type="match status" value="1"/>
</dbReference>
<dbReference type="AlphaFoldDB" id="B5EGL1"/>
<dbReference type="GO" id="GO:0016887">
    <property type="term" value="F:ATP hydrolysis activity"/>
    <property type="evidence" value="ECO:0007669"/>
    <property type="project" value="TreeGrafter"/>
</dbReference>
<dbReference type="EMBL" id="CP001124">
    <property type="protein sequence ID" value="ACH38076.1"/>
    <property type="molecule type" value="Genomic_DNA"/>
</dbReference>
<dbReference type="Gene3D" id="3.40.50.300">
    <property type="entry name" value="P-loop containing nucleotide triphosphate hydrolases"/>
    <property type="match status" value="1"/>
</dbReference>
<dbReference type="Gene3D" id="3.40.50.2300">
    <property type="match status" value="1"/>
</dbReference>
<protein>
    <submittedName>
        <fullName evidence="3">Flp pilus polar localization response receiver ATPase TadZ, FlhG domain-containing</fullName>
    </submittedName>
</protein>
<dbReference type="Proteomes" id="UP000008825">
    <property type="component" value="Chromosome"/>
</dbReference>
<evidence type="ECO:0000313" key="4">
    <source>
        <dbReference type="Proteomes" id="UP000008825"/>
    </source>
</evidence>
<organism evidence="3 4">
    <name type="scientific">Citrifermentans bemidjiense (strain ATCC BAA-1014 / DSM 16622 / JCM 12645 / Bem)</name>
    <name type="common">Geobacter bemidjiensis</name>
    <dbReference type="NCBI Taxonomy" id="404380"/>
    <lineage>
        <taxon>Bacteria</taxon>
        <taxon>Pseudomonadati</taxon>
        <taxon>Thermodesulfobacteriota</taxon>
        <taxon>Desulfuromonadia</taxon>
        <taxon>Geobacterales</taxon>
        <taxon>Geobacteraceae</taxon>
        <taxon>Citrifermentans</taxon>
    </lineage>
</organism>
<dbReference type="SUPFAM" id="SSF52172">
    <property type="entry name" value="CheY-like"/>
    <property type="match status" value="1"/>
</dbReference>
<dbReference type="InterPro" id="IPR050625">
    <property type="entry name" value="ParA/MinD_ATPase"/>
</dbReference>
<evidence type="ECO:0000259" key="2">
    <source>
        <dbReference type="PROSITE" id="PS50110"/>
    </source>
</evidence>
<dbReference type="GO" id="GO:0051782">
    <property type="term" value="P:negative regulation of cell division"/>
    <property type="evidence" value="ECO:0007669"/>
    <property type="project" value="TreeGrafter"/>
</dbReference>
<keyword evidence="4" id="KW-1185">Reference proteome</keyword>
<dbReference type="InterPro" id="IPR011006">
    <property type="entry name" value="CheY-like_superfamily"/>
</dbReference>
<gene>
    <name evidence="3" type="primary">tadZ-1</name>
    <name evidence="3" type="ordered locus">Gbem_1056</name>
</gene>
<dbReference type="RefSeq" id="WP_012529490.1">
    <property type="nucleotide sequence ID" value="NC_011146.1"/>
</dbReference>
<dbReference type="eggNOG" id="COG2197">
    <property type="taxonomic scope" value="Bacteria"/>
</dbReference>
<accession>B5EGL1</accession>
<dbReference type="HOGENOM" id="CLU_033160_2_1_7"/>
<dbReference type="GO" id="GO:0005829">
    <property type="term" value="C:cytosol"/>
    <property type="evidence" value="ECO:0007669"/>
    <property type="project" value="TreeGrafter"/>
</dbReference>
<dbReference type="eggNOG" id="COG4963">
    <property type="taxonomic scope" value="Bacteria"/>
</dbReference>
<evidence type="ECO:0000256" key="1">
    <source>
        <dbReference type="PROSITE-ProRule" id="PRU00169"/>
    </source>
</evidence>
<dbReference type="SUPFAM" id="SSF52540">
    <property type="entry name" value="P-loop containing nucleoside triphosphate hydrolases"/>
    <property type="match status" value="1"/>
</dbReference>
<dbReference type="InterPro" id="IPR001789">
    <property type="entry name" value="Sig_transdc_resp-reg_receiver"/>
</dbReference>
<dbReference type="GO" id="GO:0009898">
    <property type="term" value="C:cytoplasmic side of plasma membrane"/>
    <property type="evidence" value="ECO:0007669"/>
    <property type="project" value="TreeGrafter"/>
</dbReference>
<feature type="domain" description="Response regulatory" evidence="2">
    <location>
        <begin position="6"/>
        <end position="121"/>
    </location>
</feature>
<dbReference type="PANTHER" id="PTHR43384:SF13">
    <property type="entry name" value="SLR0110 PROTEIN"/>
    <property type="match status" value="1"/>
</dbReference>
<dbReference type="STRING" id="404380.Gbem_1056"/>
<evidence type="ECO:0000313" key="3">
    <source>
        <dbReference type="EMBL" id="ACH38076.1"/>
    </source>
</evidence>
<dbReference type="OrthoDB" id="9768734at2"/>
<dbReference type="InterPro" id="IPR002586">
    <property type="entry name" value="CobQ/CobB/MinD/ParA_Nub-bd_dom"/>
</dbReference>
<proteinExistence type="predicted"/>
<sequence>MTSEFSIAVIERDQESRSAILSSLKSFSESITMAGSVEHLAEERKSQKGALQVVFLGVDEMERGIKDIKALTAQYPRASVIACASEKNVEWFLALMRAGAVEYLLRPIAHEELIQSLQKVSRLLFAGTPEERPHGEIIAVYNPIGGMGTTTVAVNLAAALASDDTKVALVDLNLDAGDVNTFLNVNPAYTLSSVTTNVDRLDANFLMGVMTRHASGPFILTEPADVDEAVCITAEQVQRVMEMLRGIFRYVVVDCVGQLAGCNMAIFQNASLILFTTTLSLPGLKNTKRYLSALERKGLGGERVKLVINRYLPKSDIQLKDAEKVLGMPVFQAIPNEYADVVDSINKGMPVVKLQPKSPVSKAIQGLAERVKR</sequence>
<dbReference type="InterPro" id="IPR027417">
    <property type="entry name" value="P-loop_NTPase"/>
</dbReference>
<reference evidence="3 4" key="2">
    <citation type="journal article" date="2010" name="BMC Genomics">
        <title>The genome of Geobacter bemidjiensis, exemplar for the subsurface clade of Geobacter species that predominate in Fe(III)-reducing subsurface environments.</title>
        <authorList>
            <person name="Aklujkar M."/>
            <person name="Young N.D."/>
            <person name="Holmes D."/>
            <person name="Chavan M."/>
            <person name="Risso C."/>
            <person name="Kiss H.E."/>
            <person name="Han C.S."/>
            <person name="Land M.L."/>
            <person name="Lovley D.R."/>
        </authorList>
    </citation>
    <scope>NUCLEOTIDE SEQUENCE [LARGE SCALE GENOMIC DNA]</scope>
    <source>
        <strain evidence="4">ATCC BAA-1014 / DSM 16622 / JCM 12645 / Bem</strain>
    </source>
</reference>
<reference evidence="3 4" key="1">
    <citation type="submission" date="2008-07" db="EMBL/GenBank/DDBJ databases">
        <title>Complete sequence of Geobacter bemidjiensis BEM.</title>
        <authorList>
            <consortium name="US DOE Joint Genome Institute"/>
            <person name="Lucas S."/>
            <person name="Copeland A."/>
            <person name="Lapidus A."/>
            <person name="Glavina del Rio T."/>
            <person name="Dalin E."/>
            <person name="Tice H."/>
            <person name="Bruce D."/>
            <person name="Goodwin L."/>
            <person name="Pitluck S."/>
            <person name="Kiss H."/>
            <person name="Brettin T."/>
            <person name="Detter J.C."/>
            <person name="Han C."/>
            <person name="Kuske C.R."/>
            <person name="Schmutz J."/>
            <person name="Larimer F."/>
            <person name="Land M."/>
            <person name="Hauser L."/>
            <person name="Kyrpides N."/>
            <person name="Lykidis A."/>
            <person name="Lovley D."/>
            <person name="Richardson P."/>
        </authorList>
    </citation>
    <scope>NUCLEOTIDE SEQUENCE [LARGE SCALE GENOMIC DNA]</scope>
    <source>
        <strain evidence="4">ATCC BAA-1014 / DSM 16622 / JCM 12645 / Bem</strain>
    </source>
</reference>
<dbReference type="PANTHER" id="PTHR43384">
    <property type="entry name" value="SEPTUM SITE-DETERMINING PROTEIN MIND HOMOLOG, CHLOROPLASTIC-RELATED"/>
    <property type="match status" value="1"/>
</dbReference>
<dbReference type="Pfam" id="PF01656">
    <property type="entry name" value="CbiA"/>
    <property type="match status" value="1"/>
</dbReference>
<name>B5EGL1_CITBB</name>
<comment type="caution">
    <text evidence="1">Lacks conserved residue(s) required for the propagation of feature annotation.</text>
</comment>